<keyword evidence="2" id="KW-0812">Transmembrane</keyword>
<feature type="transmembrane region" description="Helical" evidence="2">
    <location>
        <begin position="54"/>
        <end position="85"/>
    </location>
</feature>
<feature type="compositionally biased region" description="Polar residues" evidence="1">
    <location>
        <begin position="305"/>
        <end position="324"/>
    </location>
</feature>
<dbReference type="InterPro" id="IPR037847">
    <property type="entry name" value="GRAMDC4"/>
</dbReference>
<feature type="transmembrane region" description="Helical" evidence="2">
    <location>
        <begin position="203"/>
        <end position="219"/>
    </location>
</feature>
<dbReference type="GO" id="GO:0006915">
    <property type="term" value="P:apoptotic process"/>
    <property type="evidence" value="ECO:0007669"/>
    <property type="project" value="InterPro"/>
</dbReference>
<dbReference type="EMBL" id="MCFL01000025">
    <property type="protein sequence ID" value="ORZ34829.1"/>
    <property type="molecule type" value="Genomic_DNA"/>
</dbReference>
<dbReference type="OrthoDB" id="1708389at2759"/>
<reference evidence="3 4" key="1">
    <citation type="submission" date="2016-07" db="EMBL/GenBank/DDBJ databases">
        <title>Pervasive Adenine N6-methylation of Active Genes in Fungi.</title>
        <authorList>
            <consortium name="DOE Joint Genome Institute"/>
            <person name="Mondo S.J."/>
            <person name="Dannebaum R.O."/>
            <person name="Kuo R.C."/>
            <person name="Labutti K."/>
            <person name="Haridas S."/>
            <person name="Kuo A."/>
            <person name="Salamov A."/>
            <person name="Ahrendt S.R."/>
            <person name="Lipzen A."/>
            <person name="Sullivan W."/>
            <person name="Andreopoulos W.B."/>
            <person name="Clum A."/>
            <person name="Lindquist E."/>
            <person name="Daum C."/>
            <person name="Ramamoorthy G.K."/>
            <person name="Gryganskyi A."/>
            <person name="Culley D."/>
            <person name="Magnuson J.K."/>
            <person name="James T.Y."/>
            <person name="O'Malley M.A."/>
            <person name="Stajich J.E."/>
            <person name="Spatafora J.W."/>
            <person name="Visel A."/>
            <person name="Grigoriev I.V."/>
        </authorList>
    </citation>
    <scope>NUCLEOTIDE SEQUENCE [LARGE SCALE GENOMIC DNA]</scope>
    <source>
        <strain evidence="3 4">PL171</strain>
    </source>
</reference>
<feature type="compositionally biased region" description="Low complexity" evidence="1">
    <location>
        <begin position="290"/>
        <end position="304"/>
    </location>
</feature>
<organism evidence="3 4">
    <name type="scientific">Catenaria anguillulae PL171</name>
    <dbReference type="NCBI Taxonomy" id="765915"/>
    <lineage>
        <taxon>Eukaryota</taxon>
        <taxon>Fungi</taxon>
        <taxon>Fungi incertae sedis</taxon>
        <taxon>Blastocladiomycota</taxon>
        <taxon>Blastocladiomycetes</taxon>
        <taxon>Blastocladiales</taxon>
        <taxon>Catenariaceae</taxon>
        <taxon>Catenaria</taxon>
    </lineage>
</organism>
<evidence type="ECO:0000313" key="3">
    <source>
        <dbReference type="EMBL" id="ORZ34829.1"/>
    </source>
</evidence>
<evidence type="ECO:0000256" key="1">
    <source>
        <dbReference type="SAM" id="MobiDB-lite"/>
    </source>
</evidence>
<sequence length="418" mass="46601">FALSRIDTLEDEQFSWPHLRQNLERLFGSIQPLPDFAFWVYDVLMWTQPLKTAFVLGVYLVALFTGRLMVTAGVVVAITLVFYGVTQERVLARMGLRCLYIDAQRQPAFADKSRTQHIERRTNESSLATLANPDTSPLYASNLPSVVGRALTGEAGANKKKGATETWADIKDKVLPVLQLQTRDTADLAEKCYNMITWKRPRATLMAIVQSGMLVLVLHCVPSMVLHRMLGLLIALNIFVLVPLQLKFPRYRRMFSLNHVLMWPFPTHAEWAIEQLAKATQPQVTMVEYPTDPADLSDPDPASTGSSSTSNQPGTMAGQPTSGTLVIRSGGHNLQFVSSTSSSASRARGNVLSVPMADIVRIRKAMDRALWVIKNYQLEVNLRSGQVLVFEHVQRRDEAFGLLAAASSDPRRLWRVPG</sequence>
<evidence type="ECO:0000256" key="2">
    <source>
        <dbReference type="SAM" id="Phobius"/>
    </source>
</evidence>
<keyword evidence="2" id="KW-0472">Membrane</keyword>
<name>A0A1Y2HJV5_9FUNG</name>
<feature type="transmembrane region" description="Helical" evidence="2">
    <location>
        <begin position="225"/>
        <end position="244"/>
    </location>
</feature>
<dbReference type="Proteomes" id="UP000193411">
    <property type="component" value="Unassembled WGS sequence"/>
</dbReference>
<feature type="non-terminal residue" evidence="3">
    <location>
        <position position="1"/>
    </location>
</feature>
<dbReference type="AlphaFoldDB" id="A0A1Y2HJV5"/>
<comment type="caution">
    <text evidence="3">The sequence shown here is derived from an EMBL/GenBank/DDBJ whole genome shotgun (WGS) entry which is preliminary data.</text>
</comment>
<feature type="region of interest" description="Disordered" evidence="1">
    <location>
        <begin position="289"/>
        <end position="324"/>
    </location>
</feature>
<dbReference type="PANTHER" id="PTHR37402:SF1">
    <property type="entry name" value="GRAM DOMAIN-CONTAINING PROTEIN 4"/>
    <property type="match status" value="1"/>
</dbReference>
<evidence type="ECO:0000313" key="4">
    <source>
        <dbReference type="Proteomes" id="UP000193411"/>
    </source>
</evidence>
<feature type="non-terminal residue" evidence="3">
    <location>
        <position position="418"/>
    </location>
</feature>
<gene>
    <name evidence="3" type="ORF">BCR44DRAFT_101064</name>
</gene>
<keyword evidence="2" id="KW-1133">Transmembrane helix</keyword>
<dbReference type="PANTHER" id="PTHR37402">
    <property type="entry name" value="GRAM DOMAIN-CONTAINING PROTEIN 4"/>
    <property type="match status" value="1"/>
</dbReference>
<proteinExistence type="predicted"/>
<accession>A0A1Y2HJV5</accession>
<protein>
    <submittedName>
        <fullName evidence="3">Uncharacterized protein</fullName>
    </submittedName>
</protein>
<keyword evidence="4" id="KW-1185">Reference proteome</keyword>